<evidence type="ECO:0000313" key="3">
    <source>
        <dbReference type="Proteomes" id="UP000236755"/>
    </source>
</evidence>
<feature type="region of interest" description="Disordered" evidence="1">
    <location>
        <begin position="62"/>
        <end position="83"/>
    </location>
</feature>
<dbReference type="EMBL" id="FNQT01000001">
    <property type="protein sequence ID" value="SDZ77994.1"/>
    <property type="molecule type" value="Genomic_DNA"/>
</dbReference>
<reference evidence="2 3" key="1">
    <citation type="submission" date="2016-10" db="EMBL/GenBank/DDBJ databases">
        <authorList>
            <person name="de Groot N.N."/>
        </authorList>
    </citation>
    <scope>NUCLEOTIDE SEQUENCE [LARGE SCALE GENOMIC DNA]</scope>
    <source>
        <strain evidence="2 3">CGMCC 1.8712</strain>
    </source>
</reference>
<sequence>MNLDVPDDADDDEAAAIAAAVGAYLNDRSRAAAAAATTSDDETWTDRKWAFAGRLDSVQGRAARVTDSTPTDSWTAAGRTDRF</sequence>
<name>A0A1H3VUT4_9EURY</name>
<protein>
    <recommendedName>
        <fullName evidence="4">Acc operon protein</fullName>
    </recommendedName>
</protein>
<dbReference type="Proteomes" id="UP000236755">
    <property type="component" value="Unassembled WGS sequence"/>
</dbReference>
<evidence type="ECO:0000313" key="2">
    <source>
        <dbReference type="EMBL" id="SDZ77994.1"/>
    </source>
</evidence>
<dbReference type="STRING" id="555874.SAMN04488065_0252"/>
<dbReference type="InterPro" id="IPR058335">
    <property type="entry name" value="PccX"/>
</dbReference>
<dbReference type="OrthoDB" id="214756at2157"/>
<accession>A0A1H3VUT4</accession>
<evidence type="ECO:0008006" key="4">
    <source>
        <dbReference type="Google" id="ProtNLM"/>
    </source>
</evidence>
<gene>
    <name evidence="2" type="ORF">SAMN04488065_0252</name>
</gene>
<dbReference type="Pfam" id="PF26062">
    <property type="entry name" value="DUF8022"/>
    <property type="match status" value="1"/>
</dbReference>
<organism evidence="2 3">
    <name type="scientific">Haloplanus vescus</name>
    <dbReference type="NCBI Taxonomy" id="555874"/>
    <lineage>
        <taxon>Archaea</taxon>
        <taxon>Methanobacteriati</taxon>
        <taxon>Methanobacteriota</taxon>
        <taxon>Stenosarchaea group</taxon>
        <taxon>Halobacteria</taxon>
        <taxon>Halobacteriales</taxon>
        <taxon>Haloferacaceae</taxon>
        <taxon>Haloplanus</taxon>
    </lineage>
</organism>
<keyword evidence="3" id="KW-1185">Reference proteome</keyword>
<proteinExistence type="predicted"/>
<dbReference type="AlphaFoldDB" id="A0A1H3VUT4"/>
<evidence type="ECO:0000256" key="1">
    <source>
        <dbReference type="SAM" id="MobiDB-lite"/>
    </source>
</evidence>
<dbReference type="RefSeq" id="WP_092630229.1">
    <property type="nucleotide sequence ID" value="NZ_FNQT01000001.1"/>
</dbReference>